<accession>A0ACC0APT9</accession>
<keyword evidence="2" id="KW-1185">Reference proteome</keyword>
<comment type="caution">
    <text evidence="1">The sequence shown here is derived from an EMBL/GenBank/DDBJ whole genome shotgun (WGS) entry which is preliminary data.</text>
</comment>
<evidence type="ECO:0000313" key="1">
    <source>
        <dbReference type="EMBL" id="KAI5662875.1"/>
    </source>
</evidence>
<reference evidence="2" key="1">
    <citation type="journal article" date="2023" name="Nat. Plants">
        <title>Single-cell RNA sequencing provides a high-resolution roadmap for understanding the multicellular compartmentation of specialized metabolism.</title>
        <authorList>
            <person name="Sun S."/>
            <person name="Shen X."/>
            <person name="Li Y."/>
            <person name="Li Y."/>
            <person name="Wang S."/>
            <person name="Li R."/>
            <person name="Zhang H."/>
            <person name="Shen G."/>
            <person name="Guo B."/>
            <person name="Wei J."/>
            <person name="Xu J."/>
            <person name="St-Pierre B."/>
            <person name="Chen S."/>
            <person name="Sun C."/>
        </authorList>
    </citation>
    <scope>NUCLEOTIDE SEQUENCE [LARGE SCALE GENOMIC DNA]</scope>
</reference>
<protein>
    <submittedName>
        <fullName evidence="1">Uncharacterized protein</fullName>
    </submittedName>
</protein>
<gene>
    <name evidence="1" type="ORF">M9H77_22198</name>
</gene>
<sequence length="348" mass="40404">MVLLEHYLMGEKFEEGGSSRGGRKGKGKIVATGVGAPERFISVTEAANFEEWKRKRRKIAPGHKVDLSDMECMEIIPNLFEDIGWGPLLSVNILYYPKIIYEFYVNLHKGSIQKQGNITYNWVTSRVGGRDISFDDRLLNHILGTPQNGIRFYTKNKKCFDPNLYSERRFEEIFTKGEVLKRHDDRNVNKLDAYEILLQYMISNIVIPNVGHKFSITNMHSFVMLVLHEHRRMNFGYMAIEHMLATQTSSTKCFPYGCFLTRVFQYFVLSLVGVGDPIGARKIYNKHTFKRMGFAKNEEGMLVRGGQDDNDESDRYDEDDEGNKEQETKNLMKRKVKKNRKSRPIEEK</sequence>
<proteinExistence type="predicted"/>
<dbReference type="Proteomes" id="UP001060085">
    <property type="component" value="Linkage Group LG05"/>
</dbReference>
<name>A0ACC0APT9_CATRO</name>
<dbReference type="EMBL" id="CM044705">
    <property type="protein sequence ID" value="KAI5662875.1"/>
    <property type="molecule type" value="Genomic_DNA"/>
</dbReference>
<organism evidence="1 2">
    <name type="scientific">Catharanthus roseus</name>
    <name type="common">Madagascar periwinkle</name>
    <name type="synonym">Vinca rosea</name>
    <dbReference type="NCBI Taxonomy" id="4058"/>
    <lineage>
        <taxon>Eukaryota</taxon>
        <taxon>Viridiplantae</taxon>
        <taxon>Streptophyta</taxon>
        <taxon>Embryophyta</taxon>
        <taxon>Tracheophyta</taxon>
        <taxon>Spermatophyta</taxon>
        <taxon>Magnoliopsida</taxon>
        <taxon>eudicotyledons</taxon>
        <taxon>Gunneridae</taxon>
        <taxon>Pentapetalae</taxon>
        <taxon>asterids</taxon>
        <taxon>lamiids</taxon>
        <taxon>Gentianales</taxon>
        <taxon>Apocynaceae</taxon>
        <taxon>Rauvolfioideae</taxon>
        <taxon>Vinceae</taxon>
        <taxon>Catharanthinae</taxon>
        <taxon>Catharanthus</taxon>
    </lineage>
</organism>
<evidence type="ECO:0000313" key="2">
    <source>
        <dbReference type="Proteomes" id="UP001060085"/>
    </source>
</evidence>